<keyword evidence="8 10" id="KW-0503">Monooxygenase</keyword>
<proteinExistence type="inferred from homology"/>
<dbReference type="PANTHER" id="PTHR46300:SF7">
    <property type="entry name" value="P450, PUTATIVE (EUROFUNG)-RELATED"/>
    <property type="match status" value="1"/>
</dbReference>
<dbReference type="InterPro" id="IPR036396">
    <property type="entry name" value="Cyt_P450_sf"/>
</dbReference>
<dbReference type="PROSITE" id="PS00086">
    <property type="entry name" value="CYTOCHROME_P450"/>
    <property type="match status" value="1"/>
</dbReference>
<reference evidence="12 13" key="1">
    <citation type="journal article" date="2020" name="ISME J.">
        <title>Uncovering the hidden diversity of litter-decomposition mechanisms in mushroom-forming fungi.</title>
        <authorList>
            <person name="Floudas D."/>
            <person name="Bentzer J."/>
            <person name="Ahren D."/>
            <person name="Johansson T."/>
            <person name="Persson P."/>
            <person name="Tunlid A."/>
        </authorList>
    </citation>
    <scope>NUCLEOTIDE SEQUENCE [LARGE SCALE GENOMIC DNA]</scope>
    <source>
        <strain evidence="12 13">CBS 101986</strain>
    </source>
</reference>
<evidence type="ECO:0000256" key="6">
    <source>
        <dbReference type="ARBA" id="ARBA00023002"/>
    </source>
</evidence>
<evidence type="ECO:0000256" key="2">
    <source>
        <dbReference type="ARBA" id="ARBA00005179"/>
    </source>
</evidence>
<evidence type="ECO:0000256" key="5">
    <source>
        <dbReference type="ARBA" id="ARBA00022723"/>
    </source>
</evidence>
<protein>
    <recommendedName>
        <fullName evidence="14">Cytochrome P450</fullName>
    </recommendedName>
</protein>
<evidence type="ECO:0008006" key="14">
    <source>
        <dbReference type="Google" id="ProtNLM"/>
    </source>
</evidence>
<dbReference type="PANTHER" id="PTHR46300">
    <property type="entry name" value="P450, PUTATIVE (EUROFUNG)-RELATED-RELATED"/>
    <property type="match status" value="1"/>
</dbReference>
<comment type="cofactor">
    <cofactor evidence="1 9">
        <name>heme</name>
        <dbReference type="ChEBI" id="CHEBI:30413"/>
    </cofactor>
</comment>
<dbReference type="OrthoDB" id="2789670at2759"/>
<dbReference type="InterPro" id="IPR002401">
    <property type="entry name" value="Cyt_P450_E_grp-I"/>
</dbReference>
<dbReference type="InterPro" id="IPR017972">
    <property type="entry name" value="Cyt_P450_CS"/>
</dbReference>
<dbReference type="CDD" id="cd11065">
    <property type="entry name" value="CYP64-like"/>
    <property type="match status" value="1"/>
</dbReference>
<evidence type="ECO:0000256" key="11">
    <source>
        <dbReference type="SAM" id="MobiDB-lite"/>
    </source>
</evidence>
<comment type="pathway">
    <text evidence="2">Secondary metabolite biosynthesis.</text>
</comment>
<evidence type="ECO:0000256" key="1">
    <source>
        <dbReference type="ARBA" id="ARBA00001971"/>
    </source>
</evidence>
<evidence type="ECO:0000256" key="9">
    <source>
        <dbReference type="PIRSR" id="PIRSR602401-1"/>
    </source>
</evidence>
<feature type="binding site" description="axial binding residue" evidence="9">
    <location>
        <position position="414"/>
    </location>
    <ligand>
        <name>heme</name>
        <dbReference type="ChEBI" id="CHEBI:30413"/>
    </ligand>
    <ligandPart>
        <name>Fe</name>
        <dbReference type="ChEBI" id="CHEBI:18248"/>
    </ligandPart>
</feature>
<dbReference type="GO" id="GO:0005506">
    <property type="term" value="F:iron ion binding"/>
    <property type="evidence" value="ECO:0007669"/>
    <property type="project" value="InterPro"/>
</dbReference>
<keyword evidence="13" id="KW-1185">Reference proteome</keyword>
<dbReference type="AlphaFoldDB" id="A0A8H5ERV1"/>
<evidence type="ECO:0000256" key="3">
    <source>
        <dbReference type="ARBA" id="ARBA00010617"/>
    </source>
</evidence>
<name>A0A8H5ERV1_9AGAR</name>
<organism evidence="12 13">
    <name type="scientific">Psilocybe cf. subviscida</name>
    <dbReference type="NCBI Taxonomy" id="2480587"/>
    <lineage>
        <taxon>Eukaryota</taxon>
        <taxon>Fungi</taxon>
        <taxon>Dikarya</taxon>
        <taxon>Basidiomycota</taxon>
        <taxon>Agaricomycotina</taxon>
        <taxon>Agaricomycetes</taxon>
        <taxon>Agaricomycetidae</taxon>
        <taxon>Agaricales</taxon>
        <taxon>Agaricineae</taxon>
        <taxon>Strophariaceae</taxon>
        <taxon>Psilocybe</taxon>
    </lineage>
</organism>
<comment type="similarity">
    <text evidence="3 10">Belongs to the cytochrome P450 family.</text>
</comment>
<dbReference type="Gene3D" id="1.10.630.10">
    <property type="entry name" value="Cytochrome P450"/>
    <property type="match status" value="1"/>
</dbReference>
<dbReference type="Proteomes" id="UP000567179">
    <property type="component" value="Unassembled WGS sequence"/>
</dbReference>
<dbReference type="GO" id="GO:0004497">
    <property type="term" value="F:monooxygenase activity"/>
    <property type="evidence" value="ECO:0007669"/>
    <property type="project" value="UniProtKB-KW"/>
</dbReference>
<keyword evidence="7 9" id="KW-0408">Iron</keyword>
<keyword evidence="5 9" id="KW-0479">Metal-binding</keyword>
<dbReference type="InterPro" id="IPR001128">
    <property type="entry name" value="Cyt_P450"/>
</dbReference>
<evidence type="ECO:0000256" key="8">
    <source>
        <dbReference type="ARBA" id="ARBA00023033"/>
    </source>
</evidence>
<evidence type="ECO:0000256" key="7">
    <source>
        <dbReference type="ARBA" id="ARBA00023004"/>
    </source>
</evidence>
<sequence length="487" mass="54716">MQASQAPSRVCTFPILYVHIPSLFVYHSLHYLVYLLPTFLSATAKASLTPFEQVAFTSYGAQSKRQRRLLHKALGAPTIPSYHPFLLTETRSFLRRLIVSPSSYTRHIRRYAGGLTLSVIYGYEVVRDGPADDAQDAAVSSSSKAGNNSAVPNAGKPQPEVDDMLALAEECVGILSNKVAAGGGIWAVDVFPSLQRLPAWLPGMGWKTDSAKWKKRMEEFVDRPYEYVKMSMKSGNYKPSFCSTLLADTSMHGSDREEFEFDLKWSANSMYSASLDTTITTVAHFMLAMMLNPGLLRRAQGEIDEVVGSDRLPTFSDRENLPYIECIFKESLRWGVPVPLNLPHRLMEDDIYNGMFIPKGSLVFGNIWAMMRDENVYENPEAFIPERFLESVSPEEERRRDPKNFVFGFGRRLCPGENLVDSSIWVLIASMIATLDISKAVDEHGNVIEPKVDFGNPIFRIPDQFKCDMRPRSPKALSLIQGMDIPL</sequence>
<dbReference type="GO" id="GO:0016705">
    <property type="term" value="F:oxidoreductase activity, acting on paired donors, with incorporation or reduction of molecular oxygen"/>
    <property type="evidence" value="ECO:0007669"/>
    <property type="project" value="InterPro"/>
</dbReference>
<feature type="region of interest" description="Disordered" evidence="11">
    <location>
        <begin position="134"/>
        <end position="158"/>
    </location>
</feature>
<keyword evidence="6 10" id="KW-0560">Oxidoreductase</keyword>
<dbReference type="SUPFAM" id="SSF48264">
    <property type="entry name" value="Cytochrome P450"/>
    <property type="match status" value="1"/>
</dbReference>
<dbReference type="InterPro" id="IPR050364">
    <property type="entry name" value="Cytochrome_P450_fung"/>
</dbReference>
<gene>
    <name evidence="12" type="ORF">D9619_010511</name>
</gene>
<dbReference type="PRINTS" id="PR00463">
    <property type="entry name" value="EP450I"/>
</dbReference>
<comment type="caution">
    <text evidence="12">The sequence shown here is derived from an EMBL/GenBank/DDBJ whole genome shotgun (WGS) entry which is preliminary data.</text>
</comment>
<evidence type="ECO:0000256" key="4">
    <source>
        <dbReference type="ARBA" id="ARBA00022617"/>
    </source>
</evidence>
<evidence type="ECO:0000256" key="10">
    <source>
        <dbReference type="RuleBase" id="RU000461"/>
    </source>
</evidence>
<dbReference type="Pfam" id="PF00067">
    <property type="entry name" value="p450"/>
    <property type="match status" value="1"/>
</dbReference>
<evidence type="ECO:0000313" key="12">
    <source>
        <dbReference type="EMBL" id="KAF5310107.1"/>
    </source>
</evidence>
<evidence type="ECO:0000313" key="13">
    <source>
        <dbReference type="Proteomes" id="UP000567179"/>
    </source>
</evidence>
<accession>A0A8H5ERV1</accession>
<dbReference type="EMBL" id="JAACJJ010000058">
    <property type="protein sequence ID" value="KAF5310107.1"/>
    <property type="molecule type" value="Genomic_DNA"/>
</dbReference>
<dbReference type="GO" id="GO:0020037">
    <property type="term" value="F:heme binding"/>
    <property type="evidence" value="ECO:0007669"/>
    <property type="project" value="InterPro"/>
</dbReference>
<keyword evidence="4 9" id="KW-0349">Heme</keyword>